<dbReference type="EMBL" id="KE525036">
    <property type="protein sequence ID" value="KFB40760.1"/>
    <property type="molecule type" value="Genomic_DNA"/>
</dbReference>
<dbReference type="Proteomes" id="UP000030765">
    <property type="component" value="Unassembled WGS sequence"/>
</dbReference>
<dbReference type="EnsemblMetazoa" id="ASIC008188-RA">
    <property type="protein sequence ID" value="ASIC008188-PA"/>
    <property type="gene ID" value="ASIC008188"/>
</dbReference>
<proteinExistence type="predicted"/>
<feature type="region of interest" description="Disordered" evidence="1">
    <location>
        <begin position="1"/>
        <end position="26"/>
    </location>
</feature>
<organism evidence="2">
    <name type="scientific">Anopheles sinensis</name>
    <name type="common">Mosquito</name>
    <dbReference type="NCBI Taxonomy" id="74873"/>
    <lineage>
        <taxon>Eukaryota</taxon>
        <taxon>Metazoa</taxon>
        <taxon>Ecdysozoa</taxon>
        <taxon>Arthropoda</taxon>
        <taxon>Hexapoda</taxon>
        <taxon>Insecta</taxon>
        <taxon>Pterygota</taxon>
        <taxon>Neoptera</taxon>
        <taxon>Endopterygota</taxon>
        <taxon>Diptera</taxon>
        <taxon>Nematocera</taxon>
        <taxon>Culicoidea</taxon>
        <taxon>Culicidae</taxon>
        <taxon>Anophelinae</taxon>
        <taxon>Anopheles</taxon>
    </lineage>
</organism>
<protein>
    <submittedName>
        <fullName evidence="2 3">Putative disease resistance protein At3g14460-like protein</fullName>
    </submittedName>
</protein>
<evidence type="ECO:0000256" key="1">
    <source>
        <dbReference type="SAM" id="MobiDB-lite"/>
    </source>
</evidence>
<accession>A0A084VS16</accession>
<evidence type="ECO:0000313" key="4">
    <source>
        <dbReference type="Proteomes" id="UP000030765"/>
    </source>
</evidence>
<dbReference type="AlphaFoldDB" id="A0A084VS16"/>
<gene>
    <name evidence="2" type="ORF">ZHAS_00008188</name>
</gene>
<name>A0A084VS16_ANOSI</name>
<reference evidence="2 4" key="1">
    <citation type="journal article" date="2014" name="BMC Genomics">
        <title>Genome sequence of Anopheles sinensis provides insight into genetics basis of mosquito competence for malaria parasites.</title>
        <authorList>
            <person name="Zhou D."/>
            <person name="Zhang D."/>
            <person name="Ding G."/>
            <person name="Shi L."/>
            <person name="Hou Q."/>
            <person name="Ye Y."/>
            <person name="Xu Y."/>
            <person name="Zhou H."/>
            <person name="Xiong C."/>
            <person name="Li S."/>
            <person name="Yu J."/>
            <person name="Hong S."/>
            <person name="Yu X."/>
            <person name="Zou P."/>
            <person name="Chen C."/>
            <person name="Chang X."/>
            <person name="Wang W."/>
            <person name="Lv Y."/>
            <person name="Sun Y."/>
            <person name="Ma L."/>
            <person name="Shen B."/>
            <person name="Zhu C."/>
        </authorList>
    </citation>
    <scope>NUCLEOTIDE SEQUENCE [LARGE SCALE GENOMIC DNA]</scope>
</reference>
<reference evidence="3" key="2">
    <citation type="submission" date="2020-05" db="UniProtKB">
        <authorList>
            <consortium name="EnsemblMetazoa"/>
        </authorList>
    </citation>
    <scope>IDENTIFICATION</scope>
</reference>
<sequence>MNSLSCPLPGPIPAWTEKGEQTGSPTSGNLAFCTYSTLTEPMHSPKTVAQKTEKRIDGAEIPYNRSIPLLDHASQDDDDVDDARFDKAFGSYFQLVALRLHATPVHVLRSTDKARQLTGRQTPAHTPHSKSAGYFCQTNSDVKFAGWNPLFRAARTHHTMGEMRYYINVSPFYCERGRRSQLSEQSVRNSSWSKAL</sequence>
<evidence type="ECO:0000313" key="2">
    <source>
        <dbReference type="EMBL" id="KFB40760.1"/>
    </source>
</evidence>
<dbReference type="EMBL" id="ATLV01015792">
    <property type="status" value="NOT_ANNOTATED_CDS"/>
    <property type="molecule type" value="Genomic_DNA"/>
</dbReference>
<dbReference type="VEuPathDB" id="VectorBase:ASIC008188"/>
<evidence type="ECO:0000313" key="3">
    <source>
        <dbReference type="EnsemblMetazoa" id="ASIC008188-PA"/>
    </source>
</evidence>
<keyword evidence="4" id="KW-1185">Reference proteome</keyword>